<feature type="signal peptide" evidence="10">
    <location>
        <begin position="1"/>
        <end position="18"/>
    </location>
</feature>
<evidence type="ECO:0000313" key="11">
    <source>
        <dbReference type="Proteomes" id="UP000504603"/>
    </source>
</evidence>
<protein>
    <submittedName>
        <fullName evidence="12">Mitochondrial import inner membrane translocase subunit Tim16-like isoform X1</fullName>
    </submittedName>
</protein>
<evidence type="ECO:0000256" key="5">
    <source>
        <dbReference type="ARBA" id="ARBA00022927"/>
    </source>
</evidence>
<proteinExistence type="inferred from homology"/>
<evidence type="ECO:0000256" key="7">
    <source>
        <dbReference type="ARBA" id="ARBA00023128"/>
    </source>
</evidence>
<evidence type="ECO:0000256" key="10">
    <source>
        <dbReference type="SAM" id="SignalP"/>
    </source>
</evidence>
<organism evidence="11 12">
    <name type="scientific">Momordica charantia</name>
    <name type="common">Bitter gourd</name>
    <name type="synonym">Balsam pear</name>
    <dbReference type="NCBI Taxonomy" id="3673"/>
    <lineage>
        <taxon>Eukaryota</taxon>
        <taxon>Viridiplantae</taxon>
        <taxon>Streptophyta</taxon>
        <taxon>Embryophyta</taxon>
        <taxon>Tracheophyta</taxon>
        <taxon>Spermatophyta</taxon>
        <taxon>Magnoliopsida</taxon>
        <taxon>eudicotyledons</taxon>
        <taxon>Gunneridae</taxon>
        <taxon>Pentapetalae</taxon>
        <taxon>rosids</taxon>
        <taxon>fabids</taxon>
        <taxon>Cucurbitales</taxon>
        <taxon>Cucurbitaceae</taxon>
        <taxon>Momordiceae</taxon>
        <taxon>Momordica</taxon>
    </lineage>
</organism>
<sequence length="236" mass="26540">MAARILANLIVMGSGILARGFVQAYRQALANASKSGVAQETVQNTFRRASKVMTEQEARQILSVTEETPWEEIVKKYDTLFEKNAQNGSFYLQSKVHRAKERLETLHQSKVYHNHKNKGSNSSGTGNKGSTIHYEPLEIAQELFTINVLVMQLLKGFKGPRIDKYDGSTDPVDHATSYHDAMRGSSITTLKKAGVLDNTRLPRQVVVLRLAPTLHLNEPRSFSKVCRPFSLLMRQR</sequence>
<accession>A0A6J1DXY4</accession>
<keyword evidence="4" id="KW-0999">Mitochondrion inner membrane</keyword>
<dbReference type="RefSeq" id="XP_022157396.1">
    <property type="nucleotide sequence ID" value="XM_022301704.1"/>
</dbReference>
<dbReference type="InterPro" id="IPR005341">
    <property type="entry name" value="Tim16"/>
</dbReference>
<feature type="chain" id="PRO_5026775889" evidence="10">
    <location>
        <begin position="19"/>
        <end position="236"/>
    </location>
</feature>
<evidence type="ECO:0000256" key="8">
    <source>
        <dbReference type="ARBA" id="ARBA00023136"/>
    </source>
</evidence>
<dbReference type="InterPro" id="IPR036869">
    <property type="entry name" value="J_dom_sf"/>
</dbReference>
<dbReference type="GO" id="GO:0005744">
    <property type="term" value="C:TIM23 mitochondrial import inner membrane translocase complex"/>
    <property type="evidence" value="ECO:0007669"/>
    <property type="project" value="InterPro"/>
</dbReference>
<dbReference type="Proteomes" id="UP000504603">
    <property type="component" value="Unplaced"/>
</dbReference>
<evidence type="ECO:0000256" key="4">
    <source>
        <dbReference type="ARBA" id="ARBA00022792"/>
    </source>
</evidence>
<dbReference type="GeneID" id="111024104"/>
<dbReference type="GO" id="GO:0030150">
    <property type="term" value="P:protein import into mitochondrial matrix"/>
    <property type="evidence" value="ECO:0007669"/>
    <property type="project" value="InterPro"/>
</dbReference>
<comment type="similarity">
    <text evidence="2">Belongs to the TIM16/PAM16 family.</text>
</comment>
<evidence type="ECO:0000256" key="3">
    <source>
        <dbReference type="ARBA" id="ARBA00022448"/>
    </source>
</evidence>
<evidence type="ECO:0000256" key="2">
    <source>
        <dbReference type="ARBA" id="ARBA00008817"/>
    </source>
</evidence>
<keyword evidence="10" id="KW-0732">Signal</keyword>
<dbReference type="Gene3D" id="1.10.287.110">
    <property type="entry name" value="DnaJ domain"/>
    <property type="match status" value="1"/>
</dbReference>
<dbReference type="PANTHER" id="PTHR12388:SF6">
    <property type="entry name" value="MITOCHONDRIAL IMPORT INNER MEMBRANE TRANSLOCASE SUBUNIT PAM16 LIKE 1"/>
    <property type="match status" value="1"/>
</dbReference>
<keyword evidence="8" id="KW-0472">Membrane</keyword>
<gene>
    <name evidence="12" type="primary">LOC111024104</name>
</gene>
<evidence type="ECO:0000256" key="1">
    <source>
        <dbReference type="ARBA" id="ARBA00004637"/>
    </source>
</evidence>
<feature type="compositionally biased region" description="Low complexity" evidence="9">
    <location>
        <begin position="119"/>
        <end position="129"/>
    </location>
</feature>
<dbReference type="PANTHER" id="PTHR12388">
    <property type="entry name" value="MITOCHONDRIA ASSOCIATED GRANULOCYTE MACROPHAGE CSF SIGNALING MOLECULE"/>
    <property type="match status" value="1"/>
</dbReference>
<dbReference type="Pfam" id="PF03656">
    <property type="entry name" value="Pam16"/>
    <property type="match status" value="1"/>
</dbReference>
<keyword evidence="7" id="KW-0496">Mitochondrion</keyword>
<comment type="subcellular location">
    <subcellularLocation>
        <location evidence="1">Mitochondrion inner membrane</location>
        <topology evidence="1">Peripheral membrane protein</topology>
    </subcellularLocation>
</comment>
<keyword evidence="5" id="KW-0653">Protein transport</keyword>
<dbReference type="KEGG" id="mcha:111024104"/>
<feature type="region of interest" description="Disordered" evidence="9">
    <location>
        <begin position="109"/>
        <end position="129"/>
    </location>
</feature>
<evidence type="ECO:0000313" key="12">
    <source>
        <dbReference type="RefSeq" id="XP_022157396.1"/>
    </source>
</evidence>
<keyword evidence="11" id="KW-1185">Reference proteome</keyword>
<evidence type="ECO:0000256" key="9">
    <source>
        <dbReference type="SAM" id="MobiDB-lite"/>
    </source>
</evidence>
<evidence type="ECO:0000256" key="6">
    <source>
        <dbReference type="ARBA" id="ARBA00023010"/>
    </source>
</evidence>
<reference evidence="12" key="1">
    <citation type="submission" date="2025-08" db="UniProtKB">
        <authorList>
            <consortium name="RefSeq"/>
        </authorList>
    </citation>
    <scope>IDENTIFICATION</scope>
</reference>
<keyword evidence="6" id="KW-0811">Translocation</keyword>
<dbReference type="GO" id="GO:0031348">
    <property type="term" value="P:negative regulation of defense response"/>
    <property type="evidence" value="ECO:0007669"/>
    <property type="project" value="UniProtKB-ARBA"/>
</dbReference>
<keyword evidence="3" id="KW-0813">Transport</keyword>
<dbReference type="OrthoDB" id="10262892at2759"/>
<dbReference type="AlphaFoldDB" id="A0A6J1DXY4"/>
<dbReference type="FunFam" id="1.10.287.110:FF:000006">
    <property type="entry name" value="Import inner membrane translocase subunit TIM16"/>
    <property type="match status" value="1"/>
</dbReference>
<name>A0A6J1DXY4_MOMCH</name>